<organism evidence="4 5">
    <name type="scientific">Leptomonas pyrrhocoris</name>
    <name type="common">Firebug parasite</name>
    <dbReference type="NCBI Taxonomy" id="157538"/>
    <lineage>
        <taxon>Eukaryota</taxon>
        <taxon>Discoba</taxon>
        <taxon>Euglenozoa</taxon>
        <taxon>Kinetoplastea</taxon>
        <taxon>Metakinetoplastina</taxon>
        <taxon>Trypanosomatida</taxon>
        <taxon>Trypanosomatidae</taxon>
        <taxon>Leishmaniinae</taxon>
        <taxon>Leptomonas</taxon>
    </lineage>
</organism>
<proteinExistence type="predicted"/>
<comment type="caution">
    <text evidence="4">The sequence shown here is derived from an EMBL/GenBank/DDBJ whole genome shotgun (WGS) entry which is preliminary data.</text>
</comment>
<keyword evidence="2" id="KW-0472">Membrane</keyword>
<dbReference type="GO" id="GO:0046856">
    <property type="term" value="P:phosphatidylinositol dephosphorylation"/>
    <property type="evidence" value="ECO:0007669"/>
    <property type="project" value="TreeGrafter"/>
</dbReference>
<keyword evidence="5" id="KW-1185">Reference proteome</keyword>
<feature type="transmembrane region" description="Helical" evidence="2">
    <location>
        <begin position="967"/>
        <end position="986"/>
    </location>
</feature>
<feature type="domain" description="SAC" evidence="3">
    <location>
        <begin position="434"/>
        <end position="861"/>
    </location>
</feature>
<dbReference type="RefSeq" id="XP_015664954.1">
    <property type="nucleotide sequence ID" value="XM_015796946.1"/>
</dbReference>
<dbReference type="AlphaFoldDB" id="A0A0N0E0J3"/>
<evidence type="ECO:0000259" key="3">
    <source>
        <dbReference type="PROSITE" id="PS50275"/>
    </source>
</evidence>
<gene>
    <name evidence="4" type="ORF">ABB37_00661</name>
</gene>
<feature type="region of interest" description="Disordered" evidence="1">
    <location>
        <begin position="142"/>
        <end position="238"/>
    </location>
</feature>
<dbReference type="PROSITE" id="PS50275">
    <property type="entry name" value="SAC"/>
    <property type="match status" value="1"/>
</dbReference>
<dbReference type="PANTHER" id="PTHR45662">
    <property type="entry name" value="PHOSPHATIDYLINOSITIDE PHOSPHATASE SAC1"/>
    <property type="match status" value="1"/>
</dbReference>
<evidence type="ECO:0000256" key="1">
    <source>
        <dbReference type="SAM" id="MobiDB-lite"/>
    </source>
</evidence>
<feature type="region of interest" description="Disordered" evidence="1">
    <location>
        <begin position="257"/>
        <end position="276"/>
    </location>
</feature>
<reference evidence="4 5" key="1">
    <citation type="submission" date="2015-07" db="EMBL/GenBank/DDBJ databases">
        <title>High-quality genome of monoxenous trypanosomatid Leptomonas pyrrhocoris.</title>
        <authorList>
            <person name="Flegontov P."/>
            <person name="Butenko A."/>
            <person name="Firsov S."/>
            <person name="Vlcek C."/>
            <person name="Logacheva M.D."/>
            <person name="Field M."/>
            <person name="Filatov D."/>
            <person name="Flegontova O."/>
            <person name="Gerasimov E."/>
            <person name="Jackson A.P."/>
            <person name="Kelly S."/>
            <person name="Opperdoes F."/>
            <person name="O'Reilly A."/>
            <person name="Votypka J."/>
            <person name="Yurchenko V."/>
            <person name="Lukes J."/>
        </authorList>
    </citation>
    <scope>NUCLEOTIDE SEQUENCE [LARGE SCALE GENOMIC DNA]</scope>
    <source>
        <strain evidence="4">H10</strain>
    </source>
</reference>
<feature type="transmembrane region" description="Helical" evidence="2">
    <location>
        <begin position="936"/>
        <end position="955"/>
    </location>
</feature>
<protein>
    <submittedName>
        <fullName evidence="4">Putative mitochondrial synaptojanin (N-terminal domain)</fullName>
    </submittedName>
</protein>
<dbReference type="GeneID" id="26900958"/>
<dbReference type="PANTHER" id="PTHR45662:SF2">
    <property type="entry name" value="PHOSPHATIDYLINOSITOL-3-PHOSPHATASE SAC1"/>
    <property type="match status" value="1"/>
</dbReference>
<keyword evidence="2" id="KW-0812">Transmembrane</keyword>
<dbReference type="EMBL" id="LGTL01000001">
    <property type="protein sequence ID" value="KPA86515.1"/>
    <property type="molecule type" value="Genomic_DNA"/>
</dbReference>
<evidence type="ECO:0000313" key="4">
    <source>
        <dbReference type="EMBL" id="KPA86515.1"/>
    </source>
</evidence>
<dbReference type="Pfam" id="PF02383">
    <property type="entry name" value="Syja_N"/>
    <property type="match status" value="1"/>
</dbReference>
<name>A0A0N0E0J3_LEPPY</name>
<keyword evidence="2" id="KW-1133">Transmembrane helix</keyword>
<feature type="compositionally biased region" description="Acidic residues" evidence="1">
    <location>
        <begin position="207"/>
        <end position="231"/>
    </location>
</feature>
<evidence type="ECO:0000313" key="5">
    <source>
        <dbReference type="Proteomes" id="UP000037923"/>
    </source>
</evidence>
<dbReference type="GO" id="GO:0005783">
    <property type="term" value="C:endoplasmic reticulum"/>
    <property type="evidence" value="ECO:0007669"/>
    <property type="project" value="TreeGrafter"/>
</dbReference>
<evidence type="ECO:0000256" key="2">
    <source>
        <dbReference type="SAM" id="Phobius"/>
    </source>
</evidence>
<dbReference type="Proteomes" id="UP000037923">
    <property type="component" value="Unassembled WGS sequence"/>
</dbReference>
<feature type="compositionally biased region" description="Basic residues" evidence="1">
    <location>
        <begin position="148"/>
        <end position="160"/>
    </location>
</feature>
<dbReference type="OrthoDB" id="405996at2759"/>
<feature type="region of interest" description="Disordered" evidence="1">
    <location>
        <begin position="325"/>
        <end position="349"/>
    </location>
</feature>
<dbReference type="VEuPathDB" id="TriTrypDB:LpyrH10_01_6610"/>
<feature type="compositionally biased region" description="Polar residues" evidence="1">
    <location>
        <begin position="335"/>
        <end position="349"/>
    </location>
</feature>
<sequence length="1008" mass="109730">MSSASWSHCGRILLNASRVYYLPDEPSLPPLRWMAEKQRFEYLSSANSEDVELRASITELAQACSQLYHLQSVQQQSIAASLSCYLPCEALYGVLPLGSVNSALIYVTEKEYVCTLSLGGATHEVYAVRGLQWLNLPGVTSTALSQRERRRRERRPRGRRGGGDGGGRSAASDGASERDAAADAADPRGGGKAKGNESRGSNVSESGADEEEGESSATDTDAEDAEDDAPEEVGRLPSKTVNDYLAVLHRFCESVNTQDGGQHAETRRAANAKGEAATASELPGIIGPAEKFSYLYYSSTLDLSADPVHLLGLITHTLHPSLALSPAGKGEVDDNSLSSTANHENGGSDMYSNLVDTTKVLWHGFNATGNHHAWEDLRAAATARQLYQWNGPLLSDGLALPSMAALRGEFYAGYRGGNTDVSEGAAEEAAALPWRGVCAEEVQRDARSGHHNHVDHHVNFNTTAATAAPTQSPSSVPLYLPSFIRGLVAQADASPTLAMTLLNCTCCRWAGTRYNRRGLEPGHSGVVANMSMTSLWVTPRSREAAVPAEEEKDSEASGPAAPFAVYTVMRGSVPRRWEQPANLSLKPTIKISPVGNAAEEFGRHIRLLKQCLPWMHTLFCLDTMSTSALEEPLAEGFAAAVRRYVEGTPKVTSPAASLMMDDKDATHLVAAAAAEENGGGVAVSANTPDSDPSVKLVKFNVKRELQTHDYDEMVRRCVAELDGAADADTWLDFTKGTARAFSDDEDDAEEDGGSAWPSDVPTVAPRLRFDHLQSRLVRVNCLDCLDRTNLVQSILLAAVLPRMMAYVNGGALKLNGTVSDSGKTGDGVDLCLHHPAYAAASHRLRMLMAAQGTAISQLYAGTEPHFVPYMLDGHHHWAHKAVEGVLAQRRWYQQNFFDGVKQDGISLVTRQHDPQVFNADIESPFSRDLSGMNRQVMYGLLLGILPFIYSVMMCFSEHHYASSVFQLHFAICLCWALYISILYSKLMRYRVTYTNRPLLLYTRQVEWC</sequence>
<dbReference type="OMA" id="YLPCEAL"/>
<dbReference type="InterPro" id="IPR002013">
    <property type="entry name" value="SAC_dom"/>
</dbReference>
<dbReference type="GO" id="GO:0043812">
    <property type="term" value="F:phosphatidylinositol-4-phosphate phosphatase activity"/>
    <property type="evidence" value="ECO:0007669"/>
    <property type="project" value="TreeGrafter"/>
</dbReference>
<accession>A0A0N0E0J3</accession>